<proteinExistence type="predicted"/>
<dbReference type="EMBL" id="JAVDWU010000005">
    <property type="protein sequence ID" value="MDR7150837.1"/>
    <property type="molecule type" value="Genomic_DNA"/>
</dbReference>
<accession>A0ABU1WNI0</accession>
<dbReference type="PANTHER" id="PTHR11895:SF76">
    <property type="entry name" value="INDOLEACETAMIDE HYDROLASE"/>
    <property type="match status" value="1"/>
</dbReference>
<dbReference type="Proteomes" id="UP001265700">
    <property type="component" value="Unassembled WGS sequence"/>
</dbReference>
<dbReference type="InterPro" id="IPR023631">
    <property type="entry name" value="Amidase_dom"/>
</dbReference>
<reference evidence="2 3" key="1">
    <citation type="submission" date="2023-07" db="EMBL/GenBank/DDBJ databases">
        <title>Sorghum-associated microbial communities from plants grown in Nebraska, USA.</title>
        <authorList>
            <person name="Schachtman D."/>
        </authorList>
    </citation>
    <scope>NUCLEOTIDE SEQUENCE [LARGE SCALE GENOMIC DNA]</scope>
    <source>
        <strain evidence="2 3">4249</strain>
    </source>
</reference>
<dbReference type="InterPro" id="IPR000120">
    <property type="entry name" value="Amidase"/>
</dbReference>
<organism evidence="2 3">
    <name type="scientific">Hydrogenophaga palleronii</name>
    <dbReference type="NCBI Taxonomy" id="65655"/>
    <lineage>
        <taxon>Bacteria</taxon>
        <taxon>Pseudomonadati</taxon>
        <taxon>Pseudomonadota</taxon>
        <taxon>Betaproteobacteria</taxon>
        <taxon>Burkholderiales</taxon>
        <taxon>Comamonadaceae</taxon>
        <taxon>Hydrogenophaga</taxon>
    </lineage>
</organism>
<evidence type="ECO:0000313" key="3">
    <source>
        <dbReference type="Proteomes" id="UP001265700"/>
    </source>
</evidence>
<dbReference type="SUPFAM" id="SSF75304">
    <property type="entry name" value="Amidase signature (AS) enzymes"/>
    <property type="match status" value="1"/>
</dbReference>
<dbReference type="PANTHER" id="PTHR11895">
    <property type="entry name" value="TRANSAMIDASE"/>
    <property type="match status" value="1"/>
</dbReference>
<dbReference type="InterPro" id="IPR036928">
    <property type="entry name" value="AS_sf"/>
</dbReference>
<gene>
    <name evidence="2" type="ORF">J2W49_002800</name>
</gene>
<comment type="caution">
    <text evidence="2">The sequence shown here is derived from an EMBL/GenBank/DDBJ whole genome shotgun (WGS) entry which is preliminary data.</text>
</comment>
<name>A0ABU1WNI0_9BURK</name>
<dbReference type="Gene3D" id="3.90.1300.10">
    <property type="entry name" value="Amidase signature (AS) domain"/>
    <property type="match status" value="1"/>
</dbReference>
<protein>
    <submittedName>
        <fullName evidence="2">Asp-tRNA(Asn)/Glu-tRNA(Gln) amidotransferase A subunit family amidase</fullName>
    </submittedName>
</protein>
<evidence type="ECO:0000259" key="1">
    <source>
        <dbReference type="Pfam" id="PF01425"/>
    </source>
</evidence>
<sequence length="503" mass="53892">MRHKDLTARSALELRRLIGRREISPVELMKACIDRIEALNPGVNAIAATDFDRSLAQAREAEAQVMRGEPLPLLHGLPVGVKDLQHTAGLLTTCGNVGLRGHVPTEDTALVARLRHAGAIITAKTNVPDMGAGGNTRNPVWGATGNPFDNQLNAGGSSGGSAAALATDMLPLCTGSDTGGSLRIPASLCGVVGLRPSPGLIANDHRALGWSALSVLGPMARSVQDTAFFMAASVGSHPYDPISRDVSGDAYWPLPEVDLSSLRIGVVEDFGFCAVEPDIRKTFRDRVKRLTAQVHSCETIDLSLTDDAHRAFDILRSEAFLAAYGETYQTAPETLGPNVVANLEMSASFTLADIAWAHREQTRIARHFAHALSRCDLIVAPVTPMSPFPWTQLYAERVDGQTMRNYYEWLSLTYVVTLATNPAIALPCGVDARGMPFGLQVIGPLRGDAALLAAAQAMEQAFQADAATRRPRPGIEALLKANPALTRMVTDPPLYATGISRRR</sequence>
<dbReference type="Pfam" id="PF01425">
    <property type="entry name" value="Amidase"/>
    <property type="match status" value="1"/>
</dbReference>
<keyword evidence="3" id="KW-1185">Reference proteome</keyword>
<feature type="domain" description="Amidase" evidence="1">
    <location>
        <begin position="27"/>
        <end position="452"/>
    </location>
</feature>
<dbReference type="RefSeq" id="WP_310317045.1">
    <property type="nucleotide sequence ID" value="NZ_JAVDWU010000005.1"/>
</dbReference>
<evidence type="ECO:0000313" key="2">
    <source>
        <dbReference type="EMBL" id="MDR7150837.1"/>
    </source>
</evidence>
<dbReference type="PIRSF" id="PIRSF001221">
    <property type="entry name" value="Amidase_fungi"/>
    <property type="match status" value="1"/>
</dbReference>